<dbReference type="RefSeq" id="WP_171739746.1">
    <property type="nucleotide sequence ID" value="NZ_CP053435.1"/>
</dbReference>
<dbReference type="PROSITE" id="PS51257">
    <property type="entry name" value="PROKAR_LIPOPROTEIN"/>
    <property type="match status" value="1"/>
</dbReference>
<feature type="chain" id="PRO_5027044019" description="Lipoprotein" evidence="1">
    <location>
        <begin position="19"/>
        <end position="231"/>
    </location>
</feature>
<accession>A0A6M5YAM2</accession>
<name>A0A6M5YAM2_9BACT</name>
<protein>
    <recommendedName>
        <fullName evidence="4">Lipoprotein</fullName>
    </recommendedName>
</protein>
<evidence type="ECO:0000313" key="2">
    <source>
        <dbReference type="EMBL" id="QJW89902.1"/>
    </source>
</evidence>
<proteinExistence type="predicted"/>
<evidence type="ECO:0000256" key="1">
    <source>
        <dbReference type="SAM" id="SignalP"/>
    </source>
</evidence>
<evidence type="ECO:0008006" key="4">
    <source>
        <dbReference type="Google" id="ProtNLM"/>
    </source>
</evidence>
<keyword evidence="3" id="KW-1185">Reference proteome</keyword>
<organism evidence="2 3">
    <name type="scientific">Spirosoma taeanense</name>
    <dbReference type="NCBI Taxonomy" id="2735870"/>
    <lineage>
        <taxon>Bacteria</taxon>
        <taxon>Pseudomonadati</taxon>
        <taxon>Bacteroidota</taxon>
        <taxon>Cytophagia</taxon>
        <taxon>Cytophagales</taxon>
        <taxon>Cytophagaceae</taxon>
        <taxon>Spirosoma</taxon>
    </lineage>
</organism>
<dbReference type="EMBL" id="CP053435">
    <property type="protein sequence ID" value="QJW89902.1"/>
    <property type="molecule type" value="Genomic_DNA"/>
</dbReference>
<feature type="signal peptide" evidence="1">
    <location>
        <begin position="1"/>
        <end position="18"/>
    </location>
</feature>
<sequence length="231" mass="26887">MLIRFPSFFALLSLLLFAGCQTTSPVPIVSDTDFFPLKSQQYIIYDVQEQRYALNAPALQLTYQLKEVVGDVYRDVTGQTAYRLLRYRRLAEGQSWQADSVWSARLVNNEAIRTENGLDFIKLVFPFSDQLRWNGNRRNIYGEDAYELRNNPQPYRVLDKQFDETVTVVAQNDSTLVSQDKRVEVYARQVGLIYKERTQLQYCSSSPACRGKNQIDYGIRQVYRIRTYGTE</sequence>
<keyword evidence="1" id="KW-0732">Signal</keyword>
<dbReference type="KEGG" id="stae:HNV11_11200"/>
<gene>
    <name evidence="2" type="ORF">HNV11_11200</name>
</gene>
<evidence type="ECO:0000313" key="3">
    <source>
        <dbReference type="Proteomes" id="UP000502756"/>
    </source>
</evidence>
<reference evidence="2 3" key="1">
    <citation type="submission" date="2020-05" db="EMBL/GenBank/DDBJ databases">
        <title>Genome sequencing of Spirosoma sp. TS118.</title>
        <authorList>
            <person name="Lee J.-H."/>
            <person name="Jeong S."/>
            <person name="Zhao L."/>
            <person name="Jung J.-H."/>
            <person name="Kim M.-K."/>
            <person name="Lim S."/>
        </authorList>
    </citation>
    <scope>NUCLEOTIDE SEQUENCE [LARGE SCALE GENOMIC DNA]</scope>
    <source>
        <strain evidence="2 3">TS118</strain>
    </source>
</reference>
<dbReference type="AlphaFoldDB" id="A0A6M5YAM2"/>
<dbReference type="Proteomes" id="UP000502756">
    <property type="component" value="Chromosome"/>
</dbReference>